<comment type="subcellular location">
    <subcellularLocation>
        <location evidence="1">Nucleus</location>
    </subcellularLocation>
</comment>
<evidence type="ECO:0000256" key="1">
    <source>
        <dbReference type="ARBA" id="ARBA00004123"/>
    </source>
</evidence>
<keyword evidence="7" id="KW-1185">Reference proteome</keyword>
<dbReference type="AlphaFoldDB" id="S8DB63"/>
<feature type="compositionally biased region" description="Basic and acidic residues" evidence="5">
    <location>
        <begin position="217"/>
        <end position="238"/>
    </location>
</feature>
<dbReference type="OrthoDB" id="10264870at2759"/>
<evidence type="ECO:0000256" key="2">
    <source>
        <dbReference type="ARBA" id="ARBA00023015"/>
    </source>
</evidence>
<dbReference type="GO" id="GO:0003713">
    <property type="term" value="F:transcription coactivator activity"/>
    <property type="evidence" value="ECO:0007669"/>
    <property type="project" value="TreeGrafter"/>
</dbReference>
<evidence type="ECO:0000256" key="4">
    <source>
        <dbReference type="ARBA" id="ARBA00023242"/>
    </source>
</evidence>
<comment type="caution">
    <text evidence="6">The sequence shown here is derived from an EMBL/GenBank/DDBJ whole genome shotgun (WGS) entry which is preliminary data.</text>
</comment>
<feature type="compositionally biased region" description="Basic residues" evidence="5">
    <location>
        <begin position="346"/>
        <end position="362"/>
    </location>
</feature>
<name>S8DB63_9LAMI</name>
<dbReference type="GO" id="GO:0006357">
    <property type="term" value="P:regulation of transcription by RNA polymerase II"/>
    <property type="evidence" value="ECO:0007669"/>
    <property type="project" value="TreeGrafter"/>
</dbReference>
<dbReference type="PANTHER" id="PTHR21277:SF5">
    <property type="entry name" value="TRANSCRIPTIONAL ADAPTER 1"/>
    <property type="match status" value="1"/>
</dbReference>
<feature type="compositionally biased region" description="Polar residues" evidence="5">
    <location>
        <begin position="164"/>
        <end position="174"/>
    </location>
</feature>
<feature type="region of interest" description="Disordered" evidence="5">
    <location>
        <begin position="130"/>
        <end position="186"/>
    </location>
</feature>
<feature type="compositionally biased region" description="Basic and acidic residues" evidence="5">
    <location>
        <begin position="147"/>
        <end position="158"/>
    </location>
</feature>
<evidence type="ECO:0000256" key="5">
    <source>
        <dbReference type="SAM" id="MobiDB-lite"/>
    </source>
</evidence>
<dbReference type="EMBL" id="AUSU01007957">
    <property type="protein sequence ID" value="EPS59943.1"/>
    <property type="molecule type" value="Genomic_DNA"/>
</dbReference>
<dbReference type="Proteomes" id="UP000015453">
    <property type="component" value="Unassembled WGS sequence"/>
</dbReference>
<evidence type="ECO:0008006" key="8">
    <source>
        <dbReference type="Google" id="ProtNLM"/>
    </source>
</evidence>
<dbReference type="GO" id="GO:0005634">
    <property type="term" value="C:nucleus"/>
    <property type="evidence" value="ECO:0007669"/>
    <property type="project" value="UniProtKB-SubCell"/>
</dbReference>
<evidence type="ECO:0000313" key="7">
    <source>
        <dbReference type="Proteomes" id="UP000015453"/>
    </source>
</evidence>
<accession>S8DB63</accession>
<dbReference type="GO" id="GO:0000124">
    <property type="term" value="C:SAGA complex"/>
    <property type="evidence" value="ECO:0007669"/>
    <property type="project" value="TreeGrafter"/>
</dbReference>
<keyword evidence="2" id="KW-0805">Transcription regulation</keyword>
<feature type="region of interest" description="Disordered" evidence="5">
    <location>
        <begin position="338"/>
        <end position="362"/>
    </location>
</feature>
<keyword evidence="4" id="KW-0539">Nucleus</keyword>
<dbReference type="PANTHER" id="PTHR21277">
    <property type="entry name" value="TRANSCRIPTIONAL ADAPTER 1"/>
    <property type="match status" value="1"/>
</dbReference>
<feature type="region of interest" description="Disordered" evidence="5">
    <location>
        <begin position="212"/>
        <end position="252"/>
    </location>
</feature>
<sequence length="415" mass="45740">FGEEKPVKIMHQYSRIDLPELKARIVKKLGPEASKQYLYFLRKFLSLKLSKVDFSELCLRILGKENISLHNQFIRSILRNACVAKSPPPPHANDDGGVVAKEIPVDGYHHHHQQNRFRISVNQASCSTGLLNSGDMLPASPRRARTGLRDRRNCDRRSALGPGTKNSFAPQLSNAPPPAVKNGDLISHNVGRRPMQQQRPGDENANENAIATSMSSGDDRHRPASVDSKESLERDESKVASSRSPLQAPLGLPSCPANTVGGAHTIAPPPRSCRRSSGTFSDGALVDSLALRERMKNIAVGQGLGGVSAECANLLNHGLDSYLKGLISSCLGIVGERSEDGTRSQKQQHHHHHHHHHPHPHLKLLNGVIKPQQESKVLRLISLQDLRVAMELRPPQLGQDSPLLLERIRFEAFEE</sequence>
<reference evidence="6 7" key="1">
    <citation type="journal article" date="2013" name="BMC Genomics">
        <title>The miniature genome of a carnivorous plant Genlisea aurea contains a low number of genes and short non-coding sequences.</title>
        <authorList>
            <person name="Leushkin E.V."/>
            <person name="Sutormin R.A."/>
            <person name="Nabieva E.R."/>
            <person name="Penin A.A."/>
            <person name="Kondrashov A.S."/>
            <person name="Logacheva M.D."/>
        </authorList>
    </citation>
    <scope>NUCLEOTIDE SEQUENCE [LARGE SCALE GENOMIC DNA]</scope>
</reference>
<proteinExistence type="predicted"/>
<feature type="non-terminal residue" evidence="6">
    <location>
        <position position="1"/>
    </location>
</feature>
<organism evidence="6 7">
    <name type="scientific">Genlisea aurea</name>
    <dbReference type="NCBI Taxonomy" id="192259"/>
    <lineage>
        <taxon>Eukaryota</taxon>
        <taxon>Viridiplantae</taxon>
        <taxon>Streptophyta</taxon>
        <taxon>Embryophyta</taxon>
        <taxon>Tracheophyta</taxon>
        <taxon>Spermatophyta</taxon>
        <taxon>Magnoliopsida</taxon>
        <taxon>eudicotyledons</taxon>
        <taxon>Gunneridae</taxon>
        <taxon>Pentapetalae</taxon>
        <taxon>asterids</taxon>
        <taxon>lamiids</taxon>
        <taxon>Lamiales</taxon>
        <taxon>Lentibulariaceae</taxon>
        <taxon>Genlisea</taxon>
    </lineage>
</organism>
<dbReference type="InterPro" id="IPR024738">
    <property type="entry name" value="Hfi1/Tada1"/>
</dbReference>
<protein>
    <recommendedName>
        <fullName evidence="8">Transcriptional coactivator Hfi1/Transcriptional adapter 1</fullName>
    </recommendedName>
</protein>
<evidence type="ECO:0000313" key="6">
    <source>
        <dbReference type="EMBL" id="EPS59943.1"/>
    </source>
</evidence>
<gene>
    <name evidence="6" type="ORF">M569_14866</name>
</gene>
<keyword evidence="3" id="KW-0804">Transcription</keyword>
<evidence type="ECO:0000256" key="3">
    <source>
        <dbReference type="ARBA" id="ARBA00023163"/>
    </source>
</evidence>
<dbReference type="Pfam" id="PF12767">
    <property type="entry name" value="SAGA-Tad1"/>
    <property type="match status" value="1"/>
</dbReference>
<dbReference type="CDD" id="cd22933">
    <property type="entry name" value="HFD_HFI1"/>
    <property type="match status" value="1"/>
</dbReference>